<keyword evidence="2" id="KW-1185">Reference proteome</keyword>
<dbReference type="KEGG" id="vg:54990150"/>
<name>A0A2P1MXW4_9CAUD</name>
<reference evidence="1 2" key="1">
    <citation type="submission" date="2018-03" db="EMBL/GenBank/DDBJ databases">
        <title>Isolation, the biological characteristics and genomics of two new strains of lysate Staphylococcus aureus phage.</title>
        <authorList>
            <person name="Jin X."/>
            <person name="Zhang C."/>
        </authorList>
    </citation>
    <scope>NUCLEOTIDE SEQUENCE [LARGE SCALE GENOMIC DNA]</scope>
</reference>
<evidence type="ECO:0000313" key="1">
    <source>
        <dbReference type="EMBL" id="AVP40395.1"/>
    </source>
</evidence>
<accession>A0A2P1MXW4</accession>
<protein>
    <submittedName>
        <fullName evidence="1">Uncharacterized protein</fullName>
    </submittedName>
</protein>
<sequence length="125" mass="14786">MNKKLLAQLIEVFLEEILDEGYVFLDGNVATHAHNLGTTRYYTARVNDNKRGEVIYVKIDLDYMSEHCFNLGDVHDHLIDVVLEKTLTQYELNKLYKENPDKVITTFLEKYVKCYINYEERENEC</sequence>
<dbReference type="RefSeq" id="YP_009799661.1">
    <property type="nucleotide sequence ID" value="NC_047945.1"/>
</dbReference>
<dbReference type="GeneID" id="54990150"/>
<organism evidence="1 2">
    <name type="scientific">Staphylococcus phage phiSA_BS1</name>
    <dbReference type="NCBI Taxonomy" id="2126734"/>
    <lineage>
        <taxon>Viruses</taxon>
        <taxon>Duplodnaviria</taxon>
        <taxon>Heunggongvirae</taxon>
        <taxon>Uroviricota</taxon>
        <taxon>Caudoviricetes</taxon>
        <taxon>Herelleviridae</taxon>
        <taxon>Twortvirinae</taxon>
        <taxon>Baoshanvirus</taxon>
        <taxon>Baoshanvirus BS1</taxon>
    </lineage>
</organism>
<evidence type="ECO:0000313" key="2">
    <source>
        <dbReference type="Proteomes" id="UP000241797"/>
    </source>
</evidence>
<dbReference type="Proteomes" id="UP000241797">
    <property type="component" value="Segment"/>
</dbReference>
<dbReference type="EMBL" id="MH078572">
    <property type="protein sequence ID" value="AVP40395.1"/>
    <property type="molecule type" value="Genomic_DNA"/>
</dbReference>
<proteinExistence type="predicted"/>